<dbReference type="OrthoDB" id="9799092at2"/>
<dbReference type="Gene3D" id="3.40.630.30">
    <property type="match status" value="1"/>
</dbReference>
<dbReference type="EMBL" id="SOCE01000001">
    <property type="protein sequence ID" value="TDU89312.1"/>
    <property type="molecule type" value="Genomic_DNA"/>
</dbReference>
<protein>
    <submittedName>
        <fullName evidence="4">Mycothiol synthase</fullName>
    </submittedName>
</protein>
<dbReference type="Pfam" id="PF00583">
    <property type="entry name" value="Acetyltransf_1"/>
    <property type="match status" value="1"/>
</dbReference>
<dbReference type="PANTHER" id="PTHR43877">
    <property type="entry name" value="AMINOALKYLPHOSPHONATE N-ACETYLTRANSFERASE-RELATED-RELATED"/>
    <property type="match status" value="1"/>
</dbReference>
<dbReference type="CDD" id="cd04301">
    <property type="entry name" value="NAT_SF"/>
    <property type="match status" value="2"/>
</dbReference>
<feature type="domain" description="N-acetyltransferase" evidence="3">
    <location>
        <begin position="11"/>
        <end position="170"/>
    </location>
</feature>
<proteinExistence type="predicted"/>
<dbReference type="PROSITE" id="PS51186">
    <property type="entry name" value="GNAT"/>
    <property type="match status" value="2"/>
</dbReference>
<reference evidence="4 5" key="1">
    <citation type="submission" date="2019-03" db="EMBL/GenBank/DDBJ databases">
        <title>Genomic Encyclopedia of Type Strains, Phase III (KMG-III): the genomes of soil and plant-associated and newly described type strains.</title>
        <authorList>
            <person name="Whitman W."/>
        </authorList>
    </citation>
    <scope>NUCLEOTIDE SEQUENCE [LARGE SCALE GENOMIC DNA]</scope>
    <source>
        <strain evidence="4 5">VKM Ac-2575</strain>
    </source>
</reference>
<dbReference type="GO" id="GO:0016747">
    <property type="term" value="F:acyltransferase activity, transferring groups other than amino-acyl groups"/>
    <property type="evidence" value="ECO:0007669"/>
    <property type="project" value="InterPro"/>
</dbReference>
<evidence type="ECO:0000259" key="3">
    <source>
        <dbReference type="PROSITE" id="PS51186"/>
    </source>
</evidence>
<sequence>MVTFQGWPAGVEARPIDKADTPAWAELLAAKEKVDAEGENYDAADLLEELEDPSLDLGRDTIGLWADEVLVGYGKVHAPDQVVDIHRIRTEGTVHPEWRGRGLGAAILAWLERRATELHSARQPGTAGELNTQAISTNTGAHELFTSRGFEPCRYFFHMHRSFDLPIPAVPLPDGLRRLTFEPSYDEALRLTHNEVFLDHWGSTPRSPESWRTWCTGTRALRPNLSFLILDGDQIVSYALSYEYEADTVATGIREIYIGQVGTRRTHRGRGLARVALARVMTEAAEAGYGRASLGVDAENPTGALGLYENLGFTTSAKIVSYRLALTER</sequence>
<dbReference type="InterPro" id="IPR016181">
    <property type="entry name" value="Acyl_CoA_acyltransferase"/>
</dbReference>
<dbReference type="InterPro" id="IPR050832">
    <property type="entry name" value="Bact_Acetyltransf"/>
</dbReference>
<keyword evidence="1" id="KW-0808">Transferase</keyword>
<dbReference type="AlphaFoldDB" id="A0A4R7TB83"/>
<feature type="domain" description="N-acetyltransferase" evidence="3">
    <location>
        <begin position="176"/>
        <end position="329"/>
    </location>
</feature>
<dbReference type="Pfam" id="PF13508">
    <property type="entry name" value="Acetyltransf_7"/>
    <property type="match status" value="1"/>
</dbReference>
<evidence type="ECO:0000313" key="5">
    <source>
        <dbReference type="Proteomes" id="UP000295151"/>
    </source>
</evidence>
<evidence type="ECO:0000256" key="1">
    <source>
        <dbReference type="ARBA" id="ARBA00022679"/>
    </source>
</evidence>
<comment type="caution">
    <text evidence="4">The sequence shown here is derived from an EMBL/GenBank/DDBJ whole genome shotgun (WGS) entry which is preliminary data.</text>
</comment>
<dbReference type="InterPro" id="IPR000182">
    <property type="entry name" value="GNAT_dom"/>
</dbReference>
<dbReference type="RefSeq" id="WP_133979408.1">
    <property type="nucleotide sequence ID" value="NZ_SOCE01000001.1"/>
</dbReference>
<dbReference type="Proteomes" id="UP000295151">
    <property type="component" value="Unassembled WGS sequence"/>
</dbReference>
<evidence type="ECO:0000313" key="4">
    <source>
        <dbReference type="EMBL" id="TDU89312.1"/>
    </source>
</evidence>
<keyword evidence="2" id="KW-0012">Acyltransferase</keyword>
<name>A0A4R7TB83_9ACTN</name>
<accession>A0A4R7TB83</accession>
<gene>
    <name evidence="4" type="ORF">EV138_2876</name>
</gene>
<dbReference type="SUPFAM" id="SSF55729">
    <property type="entry name" value="Acyl-CoA N-acyltransferases (Nat)"/>
    <property type="match status" value="2"/>
</dbReference>
<keyword evidence="5" id="KW-1185">Reference proteome</keyword>
<organism evidence="4 5">
    <name type="scientific">Kribbella voronezhensis</name>
    <dbReference type="NCBI Taxonomy" id="2512212"/>
    <lineage>
        <taxon>Bacteria</taxon>
        <taxon>Bacillati</taxon>
        <taxon>Actinomycetota</taxon>
        <taxon>Actinomycetes</taxon>
        <taxon>Propionibacteriales</taxon>
        <taxon>Kribbellaceae</taxon>
        <taxon>Kribbella</taxon>
    </lineage>
</organism>
<evidence type="ECO:0000256" key="2">
    <source>
        <dbReference type="ARBA" id="ARBA00023315"/>
    </source>
</evidence>